<dbReference type="Pfam" id="PF17287">
    <property type="entry name" value="POTRA_3"/>
    <property type="match status" value="1"/>
</dbReference>
<feature type="domain" description="Polypeptide-transport-associated ShlB-type" evidence="6">
    <location>
        <begin position="92"/>
        <end position="166"/>
    </location>
</feature>
<dbReference type="InterPro" id="IPR005565">
    <property type="entry name" value="Hemolysn_activator_HlyB_C"/>
</dbReference>
<dbReference type="PANTHER" id="PTHR34597:SF3">
    <property type="entry name" value="OUTER MEMBRANE TRANSPORTER CDIB"/>
    <property type="match status" value="1"/>
</dbReference>
<proteinExistence type="predicted"/>
<dbReference type="Gene3D" id="3.10.20.310">
    <property type="entry name" value="membrane protein fhac"/>
    <property type="match status" value="1"/>
</dbReference>
<gene>
    <name evidence="8" type="ORF">VC34_22150</name>
</gene>
<dbReference type="EMBL" id="LACD01000028">
    <property type="protein sequence ID" value="KJZ39303.1"/>
    <property type="molecule type" value="Genomic_DNA"/>
</dbReference>
<evidence type="ECO:0000256" key="3">
    <source>
        <dbReference type="ARBA" id="ARBA00023237"/>
    </source>
</evidence>
<dbReference type="InterPro" id="IPR013686">
    <property type="entry name" value="Polypept-transport_assoc_ShlB"/>
</dbReference>
<evidence type="ECO:0000256" key="2">
    <source>
        <dbReference type="ARBA" id="ARBA00022692"/>
    </source>
</evidence>
<dbReference type="PATRIC" id="fig|294.131.peg.3337"/>
<evidence type="ECO:0000313" key="9">
    <source>
        <dbReference type="Proteomes" id="UP000033500"/>
    </source>
</evidence>
<feature type="domain" description="Haemolysin activator HlyB C-terminal" evidence="5">
    <location>
        <begin position="225"/>
        <end position="538"/>
    </location>
</feature>
<comment type="caution">
    <text evidence="8">The sequence shown here is derived from an EMBL/GenBank/DDBJ whole genome shotgun (WGS) entry which is preliminary data.</text>
</comment>
<evidence type="ECO:0000259" key="7">
    <source>
        <dbReference type="Pfam" id="PF17287"/>
    </source>
</evidence>
<dbReference type="GO" id="GO:0046819">
    <property type="term" value="P:protein secretion by the type V secretion system"/>
    <property type="evidence" value="ECO:0007669"/>
    <property type="project" value="TreeGrafter"/>
</dbReference>
<protein>
    <submittedName>
        <fullName evidence="8">ShlB family hemolysin secretion/activation protein</fullName>
    </submittedName>
</protein>
<keyword evidence="1" id="KW-0472">Membrane</keyword>
<accession>A0A0F4T4C7</accession>
<evidence type="ECO:0000259" key="6">
    <source>
        <dbReference type="Pfam" id="PF08479"/>
    </source>
</evidence>
<dbReference type="Pfam" id="PF08479">
    <property type="entry name" value="POTRA_2"/>
    <property type="match status" value="1"/>
</dbReference>
<organism evidence="8 9">
    <name type="scientific">Pseudomonas fluorescens</name>
    <dbReference type="NCBI Taxonomy" id="294"/>
    <lineage>
        <taxon>Bacteria</taxon>
        <taxon>Pseudomonadati</taxon>
        <taxon>Pseudomonadota</taxon>
        <taxon>Gammaproteobacteria</taxon>
        <taxon>Pseudomonadales</taxon>
        <taxon>Pseudomonadaceae</taxon>
        <taxon>Pseudomonas</taxon>
    </lineage>
</organism>
<dbReference type="PIRSF" id="PIRSF029745">
    <property type="entry name" value="FhaC"/>
    <property type="match status" value="1"/>
</dbReference>
<feature type="chain" id="PRO_5002478481" evidence="4">
    <location>
        <begin position="34"/>
        <end position="575"/>
    </location>
</feature>
<keyword evidence="4" id="KW-0732">Signal</keyword>
<feature type="domain" description="ShlB POTRA" evidence="7">
    <location>
        <begin position="167"/>
        <end position="220"/>
    </location>
</feature>
<evidence type="ECO:0000256" key="4">
    <source>
        <dbReference type="SAM" id="SignalP"/>
    </source>
</evidence>
<keyword evidence="1" id="KW-1134">Transmembrane beta strand</keyword>
<dbReference type="Gene3D" id="2.40.160.50">
    <property type="entry name" value="membrane protein fhac: a member of the omp85/tpsb transporter family"/>
    <property type="match status" value="1"/>
</dbReference>
<name>A0A0F4T4C7_PSEFL</name>
<evidence type="ECO:0000256" key="1">
    <source>
        <dbReference type="ARBA" id="ARBA00022452"/>
    </source>
</evidence>
<dbReference type="Pfam" id="PF03865">
    <property type="entry name" value="ShlB"/>
    <property type="match status" value="1"/>
</dbReference>
<reference evidence="8 9" key="1">
    <citation type="submission" date="2015-03" db="EMBL/GenBank/DDBJ databases">
        <title>Comparative genomics of Pseudomonas insights into diversity of traits involved in vanlence and defense.</title>
        <authorList>
            <person name="Qin Y."/>
        </authorList>
    </citation>
    <scope>NUCLEOTIDE SEQUENCE [LARGE SCALE GENOMIC DNA]</scope>
    <source>
        <strain evidence="8 9">C3</strain>
    </source>
</reference>
<dbReference type="InterPro" id="IPR035251">
    <property type="entry name" value="ShlB_POTRA"/>
</dbReference>
<sequence length="575" mass="63404">MPYSLRAVPRRSPTLCTLLSALLLSLSVSSLKAAEPSAPGQEVLRQQQQQQRDLQQLQLEQRRRQLERGSFGAAPVTPVVPATVPADEHCWPLSGTRIGGVTLISSQTLNERIKPQLSSCMGVGQINHLLTTITGLYVEAGYIASRPYLRSAPAAGQSLDIVVDEGYVESIELADQSLPVSLSGAFPGMLGKPLNLRDLEQGLDQLNRLRSVDLTADIAPGSQPGASRLILRSRTHGQSRWALGMGVDNLGSASTGRDRDTLNLSLDSPLELNDTLNLNVSDTLNQGDRYSRNASLYYAIPYGYWTYSLFVSHAEYRAPFKLSTLTFHSTGITDQLSLRADRVLWRDQSHQLSANLQLAHKDVDSYLENIRLGIQSPTLTVAEAGLNLFWLNSAVWNLDINYAQGLRWLGADDDAQRQVNNQPKAQFRKYRAGLSQWRNGQIGQQTWQWQSQFNVQYSPDPLPAIEQLLGTDDSAVRGYRVSSASGASGAIWRNTLRLPLRSALPVQITPRLGLDNGWIKADHGAQGQRLSGASAGVNLSWKNLQVDVDYQRSLNTPSGLQHEPETWLMRVGLQI</sequence>
<evidence type="ECO:0000259" key="5">
    <source>
        <dbReference type="Pfam" id="PF03865"/>
    </source>
</evidence>
<dbReference type="GO" id="GO:0008320">
    <property type="term" value="F:protein transmembrane transporter activity"/>
    <property type="evidence" value="ECO:0007669"/>
    <property type="project" value="TreeGrafter"/>
</dbReference>
<dbReference type="RefSeq" id="WP_046048442.1">
    <property type="nucleotide sequence ID" value="NZ_LACD01000028.1"/>
</dbReference>
<dbReference type="AlphaFoldDB" id="A0A0F4T4C7"/>
<keyword evidence="3" id="KW-0998">Cell outer membrane</keyword>
<dbReference type="InterPro" id="IPR027282">
    <property type="entry name" value="TPS"/>
</dbReference>
<dbReference type="GO" id="GO:0098046">
    <property type="term" value="C:type V protein secretion system complex"/>
    <property type="evidence" value="ECO:0007669"/>
    <property type="project" value="TreeGrafter"/>
</dbReference>
<dbReference type="PANTHER" id="PTHR34597">
    <property type="entry name" value="SLR1661 PROTEIN"/>
    <property type="match status" value="1"/>
</dbReference>
<evidence type="ECO:0000313" key="8">
    <source>
        <dbReference type="EMBL" id="KJZ39303.1"/>
    </source>
</evidence>
<keyword evidence="2" id="KW-0812">Transmembrane</keyword>
<dbReference type="Proteomes" id="UP000033500">
    <property type="component" value="Unassembled WGS sequence"/>
</dbReference>
<feature type="signal peptide" evidence="4">
    <location>
        <begin position="1"/>
        <end position="33"/>
    </location>
</feature>
<dbReference type="InterPro" id="IPR051544">
    <property type="entry name" value="TPS_OM_transporter"/>
</dbReference>